<dbReference type="InterPro" id="IPR000073">
    <property type="entry name" value="AB_hydrolase_1"/>
</dbReference>
<dbReference type="InterPro" id="IPR050471">
    <property type="entry name" value="AB_hydrolase"/>
</dbReference>
<dbReference type="InterPro" id="IPR026968">
    <property type="entry name" value="PcaD/CatD"/>
</dbReference>
<dbReference type="PANTHER" id="PTHR43433">
    <property type="entry name" value="HYDROLASE, ALPHA/BETA FOLD FAMILY PROTEIN"/>
    <property type="match status" value="1"/>
</dbReference>
<keyword evidence="3" id="KW-1185">Reference proteome</keyword>
<dbReference type="NCBIfam" id="TIGR02427">
    <property type="entry name" value="protocat_pcaD"/>
    <property type="match status" value="1"/>
</dbReference>
<dbReference type="PANTHER" id="PTHR43433:SF5">
    <property type="entry name" value="AB HYDROLASE-1 DOMAIN-CONTAINING PROTEIN"/>
    <property type="match status" value="1"/>
</dbReference>
<name>A0ABX9MW01_9BURK</name>
<sequence>MPYVKSNGVRLAYDISGPEGAPFLILSNSIATTKAMWNPQLDALSKEFRVVRYDTRGHGKSDVPFGPYSIDDLGQDVLGLLDKLKIDSAHFCGLSLGGMTGMWLASKYSERVNKLVLCHCVSHIGNAEMWNKRIAHIRENGMSDIAFGQVERWFRKGYDCSHPDIYRMFQKGVCDTPVEGYVGCCAVLRDADLSSLLSTITSPTLVVGGREDIATPPEKTRVVAQKIKNAEYMELEGGHLSNWDSETDFTNVLNDFLRC</sequence>
<protein>
    <submittedName>
        <fullName evidence="2">3-oxoadipate enol-lactonase</fullName>
    </submittedName>
</protein>
<comment type="caution">
    <text evidence="2">The sequence shown here is derived from an EMBL/GenBank/DDBJ whole genome shotgun (WGS) entry which is preliminary data.</text>
</comment>
<dbReference type="SUPFAM" id="SSF53474">
    <property type="entry name" value="alpha/beta-Hydrolases"/>
    <property type="match status" value="1"/>
</dbReference>
<organism evidence="2 3">
    <name type="scientific">Neopusillimonas maritima</name>
    <dbReference type="NCBI Taxonomy" id="2026239"/>
    <lineage>
        <taxon>Bacteria</taxon>
        <taxon>Pseudomonadati</taxon>
        <taxon>Pseudomonadota</taxon>
        <taxon>Betaproteobacteria</taxon>
        <taxon>Burkholderiales</taxon>
        <taxon>Alcaligenaceae</taxon>
        <taxon>Neopusillimonas</taxon>
    </lineage>
</organism>
<dbReference type="RefSeq" id="WP_119441544.1">
    <property type="nucleotide sequence ID" value="NZ_CP170494.1"/>
</dbReference>
<reference evidence="2 3" key="1">
    <citation type="submission" date="2017-08" db="EMBL/GenBank/DDBJ databases">
        <title>Pusillimonas indicus sp. nov., a member of the family Alcaligenaceae isolated from surface seawater.</title>
        <authorList>
            <person name="Li J."/>
        </authorList>
    </citation>
    <scope>NUCLEOTIDE SEQUENCE [LARGE SCALE GENOMIC DNA]</scope>
    <source>
        <strain evidence="2 3">17-4A</strain>
    </source>
</reference>
<dbReference type="Proteomes" id="UP000266483">
    <property type="component" value="Unassembled WGS sequence"/>
</dbReference>
<dbReference type="EMBL" id="NQOU01000002">
    <property type="protein sequence ID" value="RII83140.1"/>
    <property type="molecule type" value="Genomic_DNA"/>
</dbReference>
<evidence type="ECO:0000313" key="2">
    <source>
        <dbReference type="EMBL" id="RII83140.1"/>
    </source>
</evidence>
<proteinExistence type="predicted"/>
<gene>
    <name evidence="2" type="primary">pcaD</name>
    <name evidence="2" type="ORF">CJO09_05910</name>
</gene>
<dbReference type="InterPro" id="IPR029058">
    <property type="entry name" value="AB_hydrolase_fold"/>
</dbReference>
<dbReference type="Gene3D" id="3.40.50.1820">
    <property type="entry name" value="alpha/beta hydrolase"/>
    <property type="match status" value="1"/>
</dbReference>
<evidence type="ECO:0000259" key="1">
    <source>
        <dbReference type="Pfam" id="PF00561"/>
    </source>
</evidence>
<dbReference type="PRINTS" id="PR00111">
    <property type="entry name" value="ABHYDROLASE"/>
</dbReference>
<evidence type="ECO:0000313" key="3">
    <source>
        <dbReference type="Proteomes" id="UP000266483"/>
    </source>
</evidence>
<dbReference type="Pfam" id="PF00561">
    <property type="entry name" value="Abhydrolase_1"/>
    <property type="match status" value="1"/>
</dbReference>
<feature type="domain" description="AB hydrolase-1" evidence="1">
    <location>
        <begin position="24"/>
        <end position="130"/>
    </location>
</feature>
<accession>A0ABX9MW01</accession>